<comment type="catalytic activity">
    <reaction evidence="6 7">
        <text>lipid IVA (E. coli) + CMP-3-deoxy-beta-D-manno-octulosonate = alpha-Kdo-(2-&gt;6)-lipid IVA (E. coli) + CMP + H(+)</text>
        <dbReference type="Rhea" id="RHEA:28066"/>
        <dbReference type="ChEBI" id="CHEBI:15378"/>
        <dbReference type="ChEBI" id="CHEBI:58603"/>
        <dbReference type="ChEBI" id="CHEBI:60364"/>
        <dbReference type="ChEBI" id="CHEBI:60377"/>
        <dbReference type="ChEBI" id="CHEBI:85987"/>
        <dbReference type="EC" id="2.4.99.12"/>
    </reaction>
</comment>
<evidence type="ECO:0000256" key="3">
    <source>
        <dbReference type="ARBA" id="ARBA00019077"/>
    </source>
</evidence>
<organism evidence="9 10">
    <name type="scientific">Rhodanobacter aciditrophus</name>
    <dbReference type="NCBI Taxonomy" id="1623218"/>
    <lineage>
        <taxon>Bacteria</taxon>
        <taxon>Pseudomonadati</taxon>
        <taxon>Pseudomonadota</taxon>
        <taxon>Gammaproteobacteria</taxon>
        <taxon>Lysobacterales</taxon>
        <taxon>Rhodanobacteraceae</taxon>
        <taxon>Rhodanobacter</taxon>
    </lineage>
</organism>
<reference evidence="10" key="1">
    <citation type="journal article" date="2019" name="Int. J. Syst. Evol. Microbiol.">
        <title>The Global Catalogue of Microorganisms (GCM) 10K type strain sequencing project: providing services to taxonomists for standard genome sequencing and annotation.</title>
        <authorList>
            <consortium name="The Broad Institute Genomics Platform"/>
            <consortium name="The Broad Institute Genome Sequencing Center for Infectious Disease"/>
            <person name="Wu L."/>
            <person name="Ma J."/>
        </authorList>
    </citation>
    <scope>NUCLEOTIDE SEQUENCE [LARGE SCALE GENOMIC DNA]</scope>
    <source>
        <strain evidence="10">JCM 30774</strain>
    </source>
</reference>
<evidence type="ECO:0000259" key="8">
    <source>
        <dbReference type="Pfam" id="PF04413"/>
    </source>
</evidence>
<keyword evidence="7" id="KW-1003">Cell membrane</keyword>
<sequence length="410" mass="45546">MWLYRLLLALASPLIARRIWRYHKRYDNYRVTEALGHWGSVTADLWLHCASVGEVLAAKPLVTQWLAANPDKSLLITTVTPTGEEQVQKWFAGKVQHRYLPLDHGMCVRRALKHLTCPQLAIIETELWPNLLTVAKAKGLFIQIINARLSERSAERYGKFGFFSHKLMALPDRFLVHAAADAERFKQLGARQVSVVGNIKFDVIAPDDPQGAVWRSALAPEDEFVWIAASTHPGEDEQFLAAHKALKKQVPKAKLILVPRHPERFDAVFSLCQQSGLVTAKRSHEDLASWSGADILLGDSMGEMMRYFAVSDVAFVAGSMIERGGHNPIEPAVLAKPVLVGPHTFNFADITESLVADQGAARVQSVSELEDELLVLQDSQKRTEMGQRALANAQANQGALQRVLQSLDIS</sequence>
<comment type="subcellular location">
    <subcellularLocation>
        <location evidence="7">Cell membrane</location>
    </subcellularLocation>
</comment>
<keyword evidence="7" id="KW-0448">Lipopolysaccharide biosynthesis</keyword>
<keyword evidence="10" id="KW-1185">Reference proteome</keyword>
<comment type="pathway">
    <text evidence="1 7">Bacterial outer membrane biogenesis; LPS core biosynthesis.</text>
</comment>
<name>A0ABW4B242_9GAMM</name>
<dbReference type="PANTHER" id="PTHR42755:SF1">
    <property type="entry name" value="3-DEOXY-D-MANNO-OCTULOSONIC ACID TRANSFERASE, MITOCHONDRIAL-RELATED"/>
    <property type="match status" value="1"/>
</dbReference>
<dbReference type="GO" id="GO:0016740">
    <property type="term" value="F:transferase activity"/>
    <property type="evidence" value="ECO:0007669"/>
    <property type="project" value="UniProtKB-KW"/>
</dbReference>
<evidence type="ECO:0000256" key="7">
    <source>
        <dbReference type="RuleBase" id="RU365103"/>
    </source>
</evidence>
<evidence type="ECO:0000256" key="5">
    <source>
        <dbReference type="ARBA" id="ARBA00031445"/>
    </source>
</evidence>
<dbReference type="RefSeq" id="WP_377368363.1">
    <property type="nucleotide sequence ID" value="NZ_JBHTMN010000014.1"/>
</dbReference>
<dbReference type="Pfam" id="PF04413">
    <property type="entry name" value="Glycos_transf_N"/>
    <property type="match status" value="1"/>
</dbReference>
<proteinExistence type="inferred from homology"/>
<evidence type="ECO:0000313" key="9">
    <source>
        <dbReference type="EMBL" id="MFD1384287.1"/>
    </source>
</evidence>
<evidence type="ECO:0000256" key="2">
    <source>
        <dbReference type="ARBA" id="ARBA00012621"/>
    </source>
</evidence>
<comment type="function">
    <text evidence="7">Involved in lipopolysaccharide (LPS) biosynthesis. Catalyzes the transfer of 3-deoxy-D-manno-octulosonate (Kdo) residue(s) from CMP-Kdo to lipid IV(A), the tetraacyldisaccharide-1,4'-bisphosphate precursor of lipid A.</text>
</comment>
<dbReference type="Proteomes" id="UP001597059">
    <property type="component" value="Unassembled WGS sequence"/>
</dbReference>
<accession>A0ABW4B242</accession>
<keyword evidence="4 7" id="KW-0808">Transferase</keyword>
<dbReference type="EMBL" id="JBHTMN010000014">
    <property type="protein sequence ID" value="MFD1384287.1"/>
    <property type="molecule type" value="Genomic_DNA"/>
</dbReference>
<gene>
    <name evidence="9" type="ORF">ACFQ45_12990</name>
</gene>
<evidence type="ECO:0000256" key="1">
    <source>
        <dbReference type="ARBA" id="ARBA00004713"/>
    </source>
</evidence>
<dbReference type="Gene3D" id="3.40.50.2000">
    <property type="entry name" value="Glycogen Phosphorylase B"/>
    <property type="match status" value="1"/>
</dbReference>
<dbReference type="InterPro" id="IPR038107">
    <property type="entry name" value="Glycos_transf_N_sf"/>
</dbReference>
<comment type="caution">
    <text evidence="9">The sequence shown here is derived from an EMBL/GenBank/DDBJ whole genome shotgun (WGS) entry which is preliminary data.</text>
</comment>
<evidence type="ECO:0000313" key="10">
    <source>
        <dbReference type="Proteomes" id="UP001597059"/>
    </source>
</evidence>
<dbReference type="SUPFAM" id="SSF53756">
    <property type="entry name" value="UDP-Glycosyltransferase/glycogen phosphorylase"/>
    <property type="match status" value="1"/>
</dbReference>
<dbReference type="PANTHER" id="PTHR42755">
    <property type="entry name" value="3-DEOXY-MANNO-OCTULOSONATE CYTIDYLYLTRANSFERASE"/>
    <property type="match status" value="1"/>
</dbReference>
<dbReference type="InterPro" id="IPR039901">
    <property type="entry name" value="Kdotransferase"/>
</dbReference>
<keyword evidence="7" id="KW-0472">Membrane</keyword>
<comment type="similarity">
    <text evidence="7">Belongs to the glycosyltransferase group 1 family.</text>
</comment>
<evidence type="ECO:0000256" key="6">
    <source>
        <dbReference type="ARBA" id="ARBA00049183"/>
    </source>
</evidence>
<feature type="domain" description="3-deoxy-D-manno-octulosonic-acid transferase N-terminal" evidence="8">
    <location>
        <begin position="33"/>
        <end position="203"/>
    </location>
</feature>
<dbReference type="EC" id="2.4.99.12" evidence="2 7"/>
<protein>
    <recommendedName>
        <fullName evidence="3 7">3-deoxy-D-manno-octulosonic acid transferase</fullName>
        <shortName evidence="7">Kdo transferase</shortName>
        <ecNumber evidence="2 7">2.4.99.12</ecNumber>
    </recommendedName>
    <alternativeName>
        <fullName evidence="5 7">Lipid IV(A) 3-deoxy-D-manno-octulosonic acid transferase</fullName>
    </alternativeName>
</protein>
<dbReference type="InterPro" id="IPR007507">
    <property type="entry name" value="Glycos_transf_N"/>
</dbReference>
<evidence type="ECO:0000256" key="4">
    <source>
        <dbReference type="ARBA" id="ARBA00022679"/>
    </source>
</evidence>
<dbReference type="Gene3D" id="3.40.50.11720">
    <property type="entry name" value="3-Deoxy-D-manno-octulosonic-acid transferase, N-terminal domain"/>
    <property type="match status" value="1"/>
</dbReference>